<accession>A0A292PZ67</accession>
<feature type="region of interest" description="Disordered" evidence="1">
    <location>
        <begin position="285"/>
        <end position="350"/>
    </location>
</feature>
<keyword evidence="3" id="KW-1185">Reference proteome</keyword>
<feature type="region of interest" description="Disordered" evidence="1">
    <location>
        <begin position="24"/>
        <end position="85"/>
    </location>
</feature>
<gene>
    <name evidence="2" type="ORF">GSTUAT00003919001</name>
</gene>
<dbReference type="EMBL" id="LN891007">
    <property type="protein sequence ID" value="CUS12005.1"/>
    <property type="molecule type" value="Genomic_DNA"/>
</dbReference>
<organism evidence="2 3">
    <name type="scientific">Tuber aestivum</name>
    <name type="common">summer truffle</name>
    <dbReference type="NCBI Taxonomy" id="59557"/>
    <lineage>
        <taxon>Eukaryota</taxon>
        <taxon>Fungi</taxon>
        <taxon>Dikarya</taxon>
        <taxon>Ascomycota</taxon>
        <taxon>Pezizomycotina</taxon>
        <taxon>Pezizomycetes</taxon>
        <taxon>Pezizales</taxon>
        <taxon>Tuberaceae</taxon>
        <taxon>Tuber</taxon>
    </lineage>
</organism>
<evidence type="ECO:0000313" key="3">
    <source>
        <dbReference type="Proteomes" id="UP001412239"/>
    </source>
</evidence>
<evidence type="ECO:0000256" key="1">
    <source>
        <dbReference type="SAM" id="MobiDB-lite"/>
    </source>
</evidence>
<feature type="compositionally biased region" description="Basic and acidic residues" evidence="1">
    <location>
        <begin position="57"/>
        <end position="85"/>
    </location>
</feature>
<protein>
    <submittedName>
        <fullName evidence="2">Uncharacterized protein</fullName>
    </submittedName>
</protein>
<evidence type="ECO:0000313" key="2">
    <source>
        <dbReference type="EMBL" id="CUS12005.1"/>
    </source>
</evidence>
<dbReference type="Proteomes" id="UP001412239">
    <property type="component" value="Unassembled WGS sequence"/>
</dbReference>
<dbReference type="AlphaFoldDB" id="A0A292PZ67"/>
<name>A0A292PZ67_9PEZI</name>
<sequence>MKNETPGPFKKKGLSATAPVFKFAGRKGVPTEAQVAGAVTEPFPRNRWSQGHTGQVKGKEEKQEKEGRRGTREKEEKGEKKGKEEKLVTEDDLFLAALLLEGETDDLLQQSHPFAVSITNWMNTYLPALEKKVTDPSQLQNGELSNGLGPGTWGQHPVCTSANLMGVQQQHPGVGSGPLVKYTGNQRSPYLVTPGHNYPIGPGLMLPGLGPRPLYSQVHNAPGFSGGPQGCPQGPNVGFYHGTEMVPFSHATFLPPYAPFSQHPGFPPQVFALSQEMSQLHALQNEMSRGKRSRNVSNEHSPGKGGSSLPPLLDLDFPERYEQEGQHTPEISESHYTDISPTNVGHGNDERELKSRGVFLRGVPRIASHSEIFQNIRGGTIDQVSLQGREGPLIDINIFFTTQAAAKAYANYVTDHGGIFWYSERLPSEASLIPSRDPGLLNMDEETAKAVADNFTRCISISEIPLRVCESQLRTDIQSQTRRFRIDYEAFEFKYVDSAKGRTAAAEIRFPSVKICMASIETLRALDAYKECVMTPVKDGCAGPLSELEGKWRVEYEWCKAQGIFRNQRFPITTPADKGQESNEGLIKSS</sequence>
<proteinExistence type="predicted"/>
<reference evidence="2" key="1">
    <citation type="submission" date="2015-10" db="EMBL/GenBank/DDBJ databases">
        <authorList>
            <person name="Regsiter A."/>
            <person name="william w."/>
        </authorList>
    </citation>
    <scope>NUCLEOTIDE SEQUENCE</scope>
    <source>
        <strain evidence="2">Montdore</strain>
    </source>
</reference>
<feature type="compositionally biased region" description="Basic and acidic residues" evidence="1">
    <location>
        <begin position="317"/>
        <end position="336"/>
    </location>
</feature>